<protein>
    <recommendedName>
        <fullName evidence="4">DUF4168 domain-containing protein</fullName>
    </recommendedName>
</protein>
<evidence type="ECO:0000313" key="3">
    <source>
        <dbReference type="Proteomes" id="UP000272117"/>
    </source>
</evidence>
<evidence type="ECO:0000256" key="1">
    <source>
        <dbReference type="SAM" id="SignalP"/>
    </source>
</evidence>
<gene>
    <name evidence="2" type="ORF">EFB08_21960</name>
</gene>
<feature type="chain" id="PRO_5018200445" description="DUF4168 domain-containing protein" evidence="1">
    <location>
        <begin position="21"/>
        <end position="132"/>
    </location>
</feature>
<dbReference type="Proteomes" id="UP000272117">
    <property type="component" value="Unassembled WGS sequence"/>
</dbReference>
<evidence type="ECO:0000313" key="2">
    <source>
        <dbReference type="EMBL" id="RNI21814.1"/>
    </source>
</evidence>
<reference evidence="2 3" key="1">
    <citation type="submission" date="2018-11" db="EMBL/GenBank/DDBJ databases">
        <title>Rufibacter latericius sp. nov., isolated from water in Baiyang Lake.</title>
        <authorList>
            <person name="Yang Y."/>
        </authorList>
    </citation>
    <scope>NUCLEOTIDE SEQUENCE [LARGE SCALE GENOMIC DNA]</scope>
    <source>
        <strain evidence="2 3">R-22-1c-1</strain>
    </source>
</reference>
<sequence length="132" mass="15091">MKTILFSTCLFLALAFSASAQEAPKNDAVEKTSVSISRRMVQEMGLNEVDFIQVRNLNQERLQKAAQASRTYDNDPSSLETALREIDEEFETKLFRILSNRQLEAYAEFKLKPEGNFLSLVQQVSPKSKKKR</sequence>
<keyword evidence="3" id="KW-1185">Reference proteome</keyword>
<evidence type="ECO:0008006" key="4">
    <source>
        <dbReference type="Google" id="ProtNLM"/>
    </source>
</evidence>
<dbReference type="EMBL" id="RJJD01000023">
    <property type="protein sequence ID" value="RNI21814.1"/>
    <property type="molecule type" value="Genomic_DNA"/>
</dbReference>
<dbReference type="RefSeq" id="WP_123129137.1">
    <property type="nucleotide sequence ID" value="NZ_RJJD01000023.1"/>
</dbReference>
<keyword evidence="1" id="KW-0732">Signal</keyword>
<comment type="caution">
    <text evidence="2">The sequence shown here is derived from an EMBL/GenBank/DDBJ whole genome shotgun (WGS) entry which is preliminary data.</text>
</comment>
<proteinExistence type="predicted"/>
<dbReference type="AlphaFoldDB" id="A0A3M9M8B4"/>
<feature type="signal peptide" evidence="1">
    <location>
        <begin position="1"/>
        <end position="20"/>
    </location>
</feature>
<dbReference type="OrthoDB" id="893843at2"/>
<accession>A0A3M9M8B4</accession>
<name>A0A3M9M8B4_9BACT</name>
<organism evidence="2 3">
    <name type="scientific">Rufibacter latericius</name>
    <dbReference type="NCBI Taxonomy" id="2487040"/>
    <lineage>
        <taxon>Bacteria</taxon>
        <taxon>Pseudomonadati</taxon>
        <taxon>Bacteroidota</taxon>
        <taxon>Cytophagia</taxon>
        <taxon>Cytophagales</taxon>
        <taxon>Hymenobacteraceae</taxon>
        <taxon>Rufibacter</taxon>
    </lineage>
</organism>